<accession>A0A1X7URK4</accession>
<dbReference type="InParanoid" id="A0A1X7URK4"/>
<organism evidence="1">
    <name type="scientific">Amphimedon queenslandica</name>
    <name type="common">Sponge</name>
    <dbReference type="NCBI Taxonomy" id="400682"/>
    <lineage>
        <taxon>Eukaryota</taxon>
        <taxon>Metazoa</taxon>
        <taxon>Porifera</taxon>
        <taxon>Demospongiae</taxon>
        <taxon>Heteroscleromorpha</taxon>
        <taxon>Haplosclerida</taxon>
        <taxon>Niphatidae</taxon>
        <taxon>Amphimedon</taxon>
    </lineage>
</organism>
<dbReference type="OrthoDB" id="416437at2759"/>
<evidence type="ECO:0000313" key="1">
    <source>
        <dbReference type="EnsemblMetazoa" id="Aqu2.1.30610_001"/>
    </source>
</evidence>
<name>A0A1X7URK4_AMPQE</name>
<protein>
    <submittedName>
        <fullName evidence="1">Uncharacterized protein</fullName>
    </submittedName>
</protein>
<dbReference type="AlphaFoldDB" id="A0A1X7URK4"/>
<proteinExistence type="predicted"/>
<dbReference type="EnsemblMetazoa" id="Aqu2.1.30610_001">
    <property type="protein sequence ID" value="Aqu2.1.30610_001"/>
    <property type="gene ID" value="Aqu2.1.30610"/>
</dbReference>
<sequence length="103" mass="11908">MLHKVRRGFPDNQTLATLSKRVFSMPISKKFKILQEAGNAPVCQFPKVDMCREFNEEMLADLPSPTKEIEATTLINATVTIRRKGDNLKEKVKKKLEELWFRS</sequence>
<reference evidence="1" key="1">
    <citation type="submission" date="2017-05" db="UniProtKB">
        <authorList>
            <consortium name="EnsemblMetazoa"/>
        </authorList>
    </citation>
    <scope>IDENTIFICATION</scope>
</reference>